<protein>
    <submittedName>
        <fullName evidence="3">Uncharacterized protein</fullName>
    </submittedName>
</protein>
<reference evidence="3" key="1">
    <citation type="journal article" date="2023" name="IScience">
        <title>Live-bearing cockroach genome reveals convergent evolutionary mechanisms linked to viviparity in insects and beyond.</title>
        <authorList>
            <person name="Fouks B."/>
            <person name="Harrison M.C."/>
            <person name="Mikhailova A.A."/>
            <person name="Marchal E."/>
            <person name="English S."/>
            <person name="Carruthers M."/>
            <person name="Jennings E.C."/>
            <person name="Chiamaka E.L."/>
            <person name="Frigard R.A."/>
            <person name="Pippel M."/>
            <person name="Attardo G.M."/>
            <person name="Benoit J.B."/>
            <person name="Bornberg-Bauer E."/>
            <person name="Tobe S.S."/>
        </authorList>
    </citation>
    <scope>NUCLEOTIDE SEQUENCE</scope>
    <source>
        <strain evidence="3">Stay&amp;Tobe</strain>
    </source>
</reference>
<organism evidence="3 4">
    <name type="scientific">Diploptera punctata</name>
    <name type="common">Pacific beetle cockroach</name>
    <dbReference type="NCBI Taxonomy" id="6984"/>
    <lineage>
        <taxon>Eukaryota</taxon>
        <taxon>Metazoa</taxon>
        <taxon>Ecdysozoa</taxon>
        <taxon>Arthropoda</taxon>
        <taxon>Hexapoda</taxon>
        <taxon>Insecta</taxon>
        <taxon>Pterygota</taxon>
        <taxon>Neoptera</taxon>
        <taxon>Polyneoptera</taxon>
        <taxon>Dictyoptera</taxon>
        <taxon>Blattodea</taxon>
        <taxon>Blaberoidea</taxon>
        <taxon>Blaberidae</taxon>
        <taxon>Diplopterinae</taxon>
        <taxon>Diploptera</taxon>
    </lineage>
</organism>
<gene>
    <name evidence="3" type="ORF">L9F63_008765</name>
</gene>
<dbReference type="AlphaFoldDB" id="A0AAD7Z4W7"/>
<evidence type="ECO:0000313" key="3">
    <source>
        <dbReference type="EMBL" id="KAJ9573841.1"/>
    </source>
</evidence>
<name>A0AAD7Z4W7_DIPPU</name>
<feature type="transmembrane region" description="Helical" evidence="2">
    <location>
        <begin position="12"/>
        <end position="32"/>
    </location>
</feature>
<dbReference type="Proteomes" id="UP001233999">
    <property type="component" value="Unassembled WGS sequence"/>
</dbReference>
<evidence type="ECO:0000256" key="1">
    <source>
        <dbReference type="SAM" id="MobiDB-lite"/>
    </source>
</evidence>
<comment type="caution">
    <text evidence="3">The sequence shown here is derived from an EMBL/GenBank/DDBJ whole genome shotgun (WGS) entry which is preliminary data.</text>
</comment>
<sequence>MLTLVQAMCGSNTYTMLLQFELIFIMCALWDLTECLLQDVGDEGSGDVESPPYDCTSRPVDNYSSAEEETTDSSIDLLTVSTAFLISTCLVIIMFKIYKAVTKHRQYEPLVPLRYA</sequence>
<reference evidence="3" key="2">
    <citation type="submission" date="2023-05" db="EMBL/GenBank/DDBJ databases">
        <authorList>
            <person name="Fouks B."/>
        </authorList>
    </citation>
    <scope>NUCLEOTIDE SEQUENCE</scope>
    <source>
        <strain evidence="3">Stay&amp;Tobe</strain>
        <tissue evidence="3">Testes</tissue>
    </source>
</reference>
<evidence type="ECO:0000313" key="4">
    <source>
        <dbReference type="Proteomes" id="UP001233999"/>
    </source>
</evidence>
<feature type="region of interest" description="Disordered" evidence="1">
    <location>
        <begin position="43"/>
        <end position="70"/>
    </location>
</feature>
<dbReference type="EMBL" id="JASPKZ010010674">
    <property type="protein sequence ID" value="KAJ9573841.1"/>
    <property type="molecule type" value="Genomic_DNA"/>
</dbReference>
<keyword evidence="2" id="KW-0472">Membrane</keyword>
<keyword evidence="2" id="KW-1133">Transmembrane helix</keyword>
<accession>A0AAD7Z4W7</accession>
<keyword evidence="4" id="KW-1185">Reference proteome</keyword>
<evidence type="ECO:0000256" key="2">
    <source>
        <dbReference type="SAM" id="Phobius"/>
    </source>
</evidence>
<keyword evidence="2" id="KW-0812">Transmembrane</keyword>
<feature type="transmembrane region" description="Helical" evidence="2">
    <location>
        <begin position="77"/>
        <end position="98"/>
    </location>
</feature>
<proteinExistence type="predicted"/>